<comment type="caution">
    <text evidence="1">The sequence shown here is derived from an EMBL/GenBank/DDBJ whole genome shotgun (WGS) entry which is preliminary data.</text>
</comment>
<accession>A0AAW5K7C4</accession>
<evidence type="ECO:0000313" key="1">
    <source>
        <dbReference type="EMBL" id="MCQ4814207.1"/>
    </source>
</evidence>
<proteinExistence type="predicted"/>
<sequence>MTDKETILAIINRELYNARMRHCYATHFNGDLTEFWDGARYVLVTVRMEIEEMEKGK</sequence>
<dbReference type="EMBL" id="JANFYT010000013">
    <property type="protein sequence ID" value="MCQ4814207.1"/>
    <property type="molecule type" value="Genomic_DNA"/>
</dbReference>
<name>A0AAW5K7C4_9BACT</name>
<reference evidence="1 2" key="1">
    <citation type="submission" date="2022-06" db="EMBL/GenBank/DDBJ databases">
        <title>Isolation of gut microbiota from human fecal samples.</title>
        <authorList>
            <person name="Pamer E.G."/>
            <person name="Barat B."/>
            <person name="Waligurski E."/>
            <person name="Medina S."/>
            <person name="Paddock L."/>
            <person name="Mostad J."/>
        </authorList>
    </citation>
    <scope>NUCLEOTIDE SEQUENCE [LARGE SCALE GENOMIC DNA]</scope>
    <source>
        <strain evidence="1 2">DFI.9.90</strain>
    </source>
</reference>
<dbReference type="Proteomes" id="UP001205919">
    <property type="component" value="Unassembled WGS sequence"/>
</dbReference>
<dbReference type="RefSeq" id="WP_008709895.1">
    <property type="nucleotide sequence ID" value="NZ_CABKQM010000005.1"/>
</dbReference>
<evidence type="ECO:0000313" key="2">
    <source>
        <dbReference type="Proteomes" id="UP001205919"/>
    </source>
</evidence>
<protein>
    <submittedName>
        <fullName evidence="1">Uncharacterized protein</fullName>
    </submittedName>
</protein>
<gene>
    <name evidence="1" type="ORF">NE630_07160</name>
</gene>
<keyword evidence="2" id="KW-1185">Reference proteome</keyword>
<dbReference type="AlphaFoldDB" id="A0AAW5K7C4"/>
<organism evidence="1 2">
    <name type="scientific">Cloacibacillus evryensis</name>
    <dbReference type="NCBI Taxonomy" id="508460"/>
    <lineage>
        <taxon>Bacteria</taxon>
        <taxon>Thermotogati</taxon>
        <taxon>Synergistota</taxon>
        <taxon>Synergistia</taxon>
        <taxon>Synergistales</taxon>
        <taxon>Synergistaceae</taxon>
        <taxon>Cloacibacillus</taxon>
    </lineage>
</organism>